<proteinExistence type="predicted"/>
<dbReference type="RefSeq" id="WP_250750434.1">
    <property type="nucleotide sequence ID" value="NZ_CP098401.1"/>
</dbReference>
<evidence type="ECO:0000313" key="1">
    <source>
        <dbReference type="EMBL" id="URW75007.1"/>
    </source>
</evidence>
<gene>
    <name evidence="1" type="ORF">M9980_10595</name>
</gene>
<keyword evidence="2" id="KW-1185">Reference proteome</keyword>
<dbReference type="InterPro" id="IPR015867">
    <property type="entry name" value="N-reg_PII/ATP_PRibTrfase_C"/>
</dbReference>
<protein>
    <submittedName>
        <fullName evidence="1">Uncharacterized protein</fullName>
    </submittedName>
</protein>
<evidence type="ECO:0000313" key="2">
    <source>
        <dbReference type="Proteomes" id="UP001055580"/>
    </source>
</evidence>
<dbReference type="Proteomes" id="UP001055580">
    <property type="component" value="Chromosome"/>
</dbReference>
<reference evidence="1" key="1">
    <citation type="submission" date="2022-05" db="EMBL/GenBank/DDBJ databases">
        <title>Sphingomonas sp. strain RMG20 Genome sequencing and assembly.</title>
        <authorList>
            <person name="Kim I."/>
        </authorList>
    </citation>
    <scope>NUCLEOTIDE SEQUENCE</scope>
    <source>
        <strain evidence="1">RMG20</strain>
    </source>
</reference>
<sequence>MVRIFCPVSDQALAALLSGRCHDAEADRALSAILALIRGAGPLGDFEIYTGVVELSPVWESFRPTALAQPVAGAAGTIAWSPTIAVTTWVRGDVSESVFSDAIDALLAAHPWEVPVIEISHVRLATRSAK</sequence>
<dbReference type="EMBL" id="CP098401">
    <property type="protein sequence ID" value="URW75007.1"/>
    <property type="molecule type" value="Genomic_DNA"/>
</dbReference>
<name>A0ABY4TRX3_9SPHN</name>
<accession>A0ABY4TRX3</accession>
<dbReference type="Gene3D" id="3.30.70.120">
    <property type="match status" value="1"/>
</dbReference>
<organism evidence="1 2">
    <name type="scientific">Sphingomonas donggukensis</name>
    <dbReference type="NCBI Taxonomy" id="2949093"/>
    <lineage>
        <taxon>Bacteria</taxon>
        <taxon>Pseudomonadati</taxon>
        <taxon>Pseudomonadota</taxon>
        <taxon>Alphaproteobacteria</taxon>
        <taxon>Sphingomonadales</taxon>
        <taxon>Sphingomonadaceae</taxon>
        <taxon>Sphingomonas</taxon>
    </lineage>
</organism>